<evidence type="ECO:0000313" key="1">
    <source>
        <dbReference type="EMBL" id="KAJ4717736.1"/>
    </source>
</evidence>
<proteinExistence type="predicted"/>
<protein>
    <submittedName>
        <fullName evidence="1">Alpha-ketoglutarate-dependent dioxygenase AlkB</fullName>
    </submittedName>
</protein>
<keyword evidence="1" id="KW-0560">Oxidoreductase</keyword>
<name>A0ACC1Y2Y0_MELAZ</name>
<comment type="caution">
    <text evidence="1">The sequence shown here is derived from an EMBL/GenBank/DDBJ whole genome shotgun (WGS) entry which is preliminary data.</text>
</comment>
<keyword evidence="2" id="KW-1185">Reference proteome</keyword>
<organism evidence="1 2">
    <name type="scientific">Melia azedarach</name>
    <name type="common">Chinaberry tree</name>
    <dbReference type="NCBI Taxonomy" id="155640"/>
    <lineage>
        <taxon>Eukaryota</taxon>
        <taxon>Viridiplantae</taxon>
        <taxon>Streptophyta</taxon>
        <taxon>Embryophyta</taxon>
        <taxon>Tracheophyta</taxon>
        <taxon>Spermatophyta</taxon>
        <taxon>Magnoliopsida</taxon>
        <taxon>eudicotyledons</taxon>
        <taxon>Gunneridae</taxon>
        <taxon>Pentapetalae</taxon>
        <taxon>rosids</taxon>
        <taxon>malvids</taxon>
        <taxon>Sapindales</taxon>
        <taxon>Meliaceae</taxon>
        <taxon>Melia</taxon>
    </lineage>
</organism>
<dbReference type="Proteomes" id="UP001164539">
    <property type="component" value="Chromosome 5"/>
</dbReference>
<keyword evidence="1" id="KW-0223">Dioxygenase</keyword>
<gene>
    <name evidence="1" type="ORF">OWV82_009525</name>
</gene>
<evidence type="ECO:0000313" key="2">
    <source>
        <dbReference type="Proteomes" id="UP001164539"/>
    </source>
</evidence>
<sequence length="459" mass="50446">MSDQNIRGGFSGRSPRPDGHYSHRNRHVGASKPFENDSFGSKESMSRGRGKSFHHVSPGSGWKHCIDKTPSNCVYRAKSPAPDVSANSLEAGGSNMKQPESLDALDSVHGNDDLHSLSTPDSKESHLDVNRIQIGETPKKEADDAASFKLKTDFSGKVKVADIQEESSLPSKANAEDQAVSLEKGAKNLEGIGGFRFDICPPKTGTPVMLKPSLLVKNRQKRNEMKLSMEAQIGSELRSGMVLLKSYLSLSDQVKIVKACQGYGLGPGGFYQPSYHGGGRLHLKMMCLGKNWDPETSKYEDIRSADGAKPPNIPTEFYQFVSKAIQDSQVIIKGNSKVRNVEAELPWMSPNICLVNFYSTTGKLGLHQDKDESRESLAKGLPVVSFSIGDSAEFLYGDHRDEDQAQKVKLESGDVLIFGGKSRHIFHGVSTIFRDTTPKTLQEETNILPGRLNLTFRQY</sequence>
<reference evidence="1 2" key="1">
    <citation type="journal article" date="2023" name="Science">
        <title>Complex scaffold remodeling in plant triterpene biosynthesis.</title>
        <authorList>
            <person name="De La Pena R."/>
            <person name="Hodgson H."/>
            <person name="Liu J.C."/>
            <person name="Stephenson M.J."/>
            <person name="Martin A.C."/>
            <person name="Owen C."/>
            <person name="Harkess A."/>
            <person name="Leebens-Mack J."/>
            <person name="Jimenez L.E."/>
            <person name="Osbourn A."/>
            <person name="Sattely E.S."/>
        </authorList>
    </citation>
    <scope>NUCLEOTIDE SEQUENCE [LARGE SCALE GENOMIC DNA]</scope>
    <source>
        <strain evidence="2">cv. JPN11</strain>
        <tissue evidence="1">Leaf</tissue>
    </source>
</reference>
<dbReference type="EMBL" id="CM051398">
    <property type="protein sequence ID" value="KAJ4717736.1"/>
    <property type="molecule type" value="Genomic_DNA"/>
</dbReference>
<accession>A0ACC1Y2Y0</accession>